<accession>A0A0F8ZC82</accession>
<dbReference type="EMBL" id="LAZR01064354">
    <property type="protein sequence ID" value="KKK57686.1"/>
    <property type="molecule type" value="Genomic_DNA"/>
</dbReference>
<reference evidence="1" key="1">
    <citation type="journal article" date="2015" name="Nature">
        <title>Complex archaea that bridge the gap between prokaryotes and eukaryotes.</title>
        <authorList>
            <person name="Spang A."/>
            <person name="Saw J.H."/>
            <person name="Jorgensen S.L."/>
            <person name="Zaremba-Niedzwiedzka K."/>
            <person name="Martijn J."/>
            <person name="Lind A.E."/>
            <person name="van Eijk R."/>
            <person name="Schleper C."/>
            <person name="Guy L."/>
            <person name="Ettema T.J."/>
        </authorList>
    </citation>
    <scope>NUCLEOTIDE SEQUENCE</scope>
</reference>
<name>A0A0F8ZC82_9ZZZZ</name>
<organism evidence="1">
    <name type="scientific">marine sediment metagenome</name>
    <dbReference type="NCBI Taxonomy" id="412755"/>
    <lineage>
        <taxon>unclassified sequences</taxon>
        <taxon>metagenomes</taxon>
        <taxon>ecological metagenomes</taxon>
    </lineage>
</organism>
<comment type="caution">
    <text evidence="1">The sequence shown here is derived from an EMBL/GenBank/DDBJ whole genome shotgun (WGS) entry which is preliminary data.</text>
</comment>
<protein>
    <submittedName>
        <fullName evidence="1">Uncharacterized protein</fullName>
    </submittedName>
</protein>
<gene>
    <name evidence="1" type="ORF">LCGC14_3051990</name>
</gene>
<proteinExistence type="predicted"/>
<evidence type="ECO:0000313" key="1">
    <source>
        <dbReference type="EMBL" id="KKK57686.1"/>
    </source>
</evidence>
<sequence length="45" mass="5219">MLEPIKFILLEALSQDYPTATELFSTNLSSLPVSNWQLLYRMTQD</sequence>
<feature type="non-terminal residue" evidence="1">
    <location>
        <position position="45"/>
    </location>
</feature>
<dbReference type="AlphaFoldDB" id="A0A0F8ZC82"/>